<comment type="caution">
    <text evidence="3">The sequence shown here is derived from an EMBL/GenBank/DDBJ whole genome shotgun (WGS) entry which is preliminary data.</text>
</comment>
<gene>
    <name evidence="3" type="ORF">FB380_004424</name>
    <name evidence="2" type="ORF">GCM10011589_43870</name>
</gene>
<dbReference type="Pfam" id="PF26343">
    <property type="entry name" value="VapC50_C"/>
    <property type="match status" value="1"/>
</dbReference>
<reference evidence="2" key="4">
    <citation type="submission" date="2024-05" db="EMBL/GenBank/DDBJ databases">
        <authorList>
            <person name="Sun Q."/>
            <person name="Zhou Y."/>
        </authorList>
    </citation>
    <scope>NUCLEOTIDE SEQUENCE</scope>
    <source>
        <strain evidence="2">CGMCC 4.5581</strain>
    </source>
</reference>
<keyword evidence="3" id="KW-0238">DNA-binding</keyword>
<reference evidence="2" key="1">
    <citation type="journal article" date="2014" name="Int. J. Syst. Evol. Microbiol.">
        <title>Complete genome of a new Firmicutes species belonging to the dominant human colonic microbiota ('Ruminococcus bicirculans') reveals two chromosomes and a selective capacity to utilize plant glucans.</title>
        <authorList>
            <consortium name="NISC Comparative Sequencing Program"/>
            <person name="Wegmann U."/>
            <person name="Louis P."/>
            <person name="Goesmann A."/>
            <person name="Henrissat B."/>
            <person name="Duncan S.H."/>
            <person name="Flint H.J."/>
        </authorList>
    </citation>
    <scope>NUCLEOTIDE SEQUENCE</scope>
    <source>
        <strain evidence="2">CGMCC 4.5581</strain>
    </source>
</reference>
<organism evidence="3 4">
    <name type="scientific">Modestobacter marinus</name>
    <dbReference type="NCBI Taxonomy" id="477641"/>
    <lineage>
        <taxon>Bacteria</taxon>
        <taxon>Bacillati</taxon>
        <taxon>Actinomycetota</taxon>
        <taxon>Actinomycetes</taxon>
        <taxon>Geodermatophilales</taxon>
        <taxon>Geodermatophilaceae</taxon>
        <taxon>Modestobacter</taxon>
    </lineage>
</organism>
<dbReference type="InterPro" id="IPR058652">
    <property type="entry name" value="VapC50_C"/>
</dbReference>
<evidence type="ECO:0000259" key="1">
    <source>
        <dbReference type="Pfam" id="PF26343"/>
    </source>
</evidence>
<evidence type="ECO:0000313" key="5">
    <source>
        <dbReference type="Proteomes" id="UP000648663"/>
    </source>
</evidence>
<evidence type="ECO:0000313" key="3">
    <source>
        <dbReference type="EMBL" id="NIH69926.1"/>
    </source>
</evidence>
<dbReference type="RefSeq" id="WP_208383947.1">
    <property type="nucleotide sequence ID" value="NZ_BAABJU010000002.1"/>
</dbReference>
<evidence type="ECO:0000313" key="4">
    <source>
        <dbReference type="Proteomes" id="UP000552836"/>
    </source>
</evidence>
<reference evidence="5" key="2">
    <citation type="journal article" date="2019" name="Int. J. Syst. Evol. Microbiol.">
        <title>The Global Catalogue of Microorganisms (GCM) 10K type strain sequencing project: providing services to taxonomists for standard genome sequencing and annotation.</title>
        <authorList>
            <consortium name="The Broad Institute Genomics Platform"/>
            <consortium name="The Broad Institute Genome Sequencing Center for Infectious Disease"/>
            <person name="Wu L."/>
            <person name="Ma J."/>
        </authorList>
    </citation>
    <scope>NUCLEOTIDE SEQUENCE [LARGE SCALE GENOMIC DNA]</scope>
    <source>
        <strain evidence="5">CGMCC 4.5581</strain>
    </source>
</reference>
<dbReference type="EMBL" id="BMMI01000010">
    <property type="protein sequence ID" value="GGL82663.1"/>
    <property type="molecule type" value="Genomic_DNA"/>
</dbReference>
<dbReference type="Proteomes" id="UP000648663">
    <property type="component" value="Unassembled WGS sequence"/>
</dbReference>
<dbReference type="EMBL" id="JAAMPA010000003">
    <property type="protein sequence ID" value="NIH69926.1"/>
    <property type="molecule type" value="Genomic_DNA"/>
</dbReference>
<keyword evidence="5" id="KW-1185">Reference proteome</keyword>
<protein>
    <submittedName>
        <fullName evidence="3">DNA-binding IscR family transcriptional regulator</fullName>
    </submittedName>
</protein>
<name>A0A846LQV5_9ACTN</name>
<dbReference type="AlphaFoldDB" id="A0A846LQV5"/>
<reference evidence="3 4" key="3">
    <citation type="submission" date="2020-02" db="EMBL/GenBank/DDBJ databases">
        <title>Sequencing the genomes of 1000 actinobacteria strains.</title>
        <authorList>
            <person name="Klenk H.-P."/>
        </authorList>
    </citation>
    <scope>NUCLEOTIDE SEQUENCE [LARGE SCALE GENOMIC DNA]</scope>
    <source>
        <strain evidence="3 4">DSM 45201</strain>
    </source>
</reference>
<sequence length="48" mass="5091">MVDFDSKVVFSLVQKIADSLSKPPMDVDQLLTALGNEGLVATVAALRS</sequence>
<dbReference type="Proteomes" id="UP000552836">
    <property type="component" value="Unassembled WGS sequence"/>
</dbReference>
<evidence type="ECO:0000313" key="2">
    <source>
        <dbReference type="EMBL" id="GGL82663.1"/>
    </source>
</evidence>
<feature type="domain" description="VapC50 C-terminal" evidence="1">
    <location>
        <begin position="2"/>
        <end position="47"/>
    </location>
</feature>
<accession>A0A846LQV5</accession>
<proteinExistence type="predicted"/>
<dbReference type="GO" id="GO:0003677">
    <property type="term" value="F:DNA binding"/>
    <property type="evidence" value="ECO:0007669"/>
    <property type="project" value="UniProtKB-KW"/>
</dbReference>